<organism evidence="1 2">
    <name type="scientific">Acrobeloides nanus</name>
    <dbReference type="NCBI Taxonomy" id="290746"/>
    <lineage>
        <taxon>Eukaryota</taxon>
        <taxon>Metazoa</taxon>
        <taxon>Ecdysozoa</taxon>
        <taxon>Nematoda</taxon>
        <taxon>Chromadorea</taxon>
        <taxon>Rhabditida</taxon>
        <taxon>Tylenchina</taxon>
        <taxon>Cephalobomorpha</taxon>
        <taxon>Cephaloboidea</taxon>
        <taxon>Cephalobidae</taxon>
        <taxon>Acrobeloides</taxon>
    </lineage>
</organism>
<accession>A0A914DWD1</accession>
<dbReference type="PANTHER" id="PTHR35373">
    <property type="entry name" value="PROTEIN CBG16894"/>
    <property type="match status" value="1"/>
</dbReference>
<protein>
    <submittedName>
        <fullName evidence="2">Uncharacterized protein</fullName>
    </submittedName>
</protein>
<evidence type="ECO:0000313" key="2">
    <source>
        <dbReference type="WBParaSite" id="ACRNAN_scaffold4126.g22801.t1"/>
    </source>
</evidence>
<sequence length="160" mass="18492">MSEASKTSEEEVKVALERFKRMADQLLYEDHHCKLTSKVLEIKNYKASISSKFIRLKDIKTVYYSKQRTFPGKEALQINDNGWSTSGRIWWALDPLRQTFNTGDKYNVVVDTGEEWKKGFSVVDMNGFGYYLFDLLGSQATFYDGLPNEPMSLNNPPLFH</sequence>
<name>A0A914DWD1_9BILA</name>
<dbReference type="Proteomes" id="UP000887540">
    <property type="component" value="Unplaced"/>
</dbReference>
<dbReference type="WBParaSite" id="ACRNAN_scaffold4126.g22801.t1">
    <property type="protein sequence ID" value="ACRNAN_scaffold4126.g22801.t1"/>
    <property type="gene ID" value="ACRNAN_scaffold4126.g22801"/>
</dbReference>
<keyword evidence="1" id="KW-1185">Reference proteome</keyword>
<proteinExistence type="predicted"/>
<evidence type="ECO:0000313" key="1">
    <source>
        <dbReference type="Proteomes" id="UP000887540"/>
    </source>
</evidence>
<dbReference type="AlphaFoldDB" id="A0A914DWD1"/>
<reference evidence="2" key="1">
    <citation type="submission" date="2022-11" db="UniProtKB">
        <authorList>
            <consortium name="WormBaseParasite"/>
        </authorList>
    </citation>
    <scope>IDENTIFICATION</scope>
</reference>